<dbReference type="GO" id="GO:0003824">
    <property type="term" value="F:catalytic activity"/>
    <property type="evidence" value="ECO:0007669"/>
    <property type="project" value="InterPro"/>
</dbReference>
<dbReference type="EMBL" id="OUUY01000121">
    <property type="protein sequence ID" value="SPQ01798.1"/>
    <property type="molecule type" value="Genomic_DNA"/>
</dbReference>
<reference evidence="9" key="1">
    <citation type="submission" date="2018-03" db="EMBL/GenBank/DDBJ databases">
        <authorList>
            <person name="Zecchin S."/>
        </authorList>
    </citation>
    <scope>NUCLEOTIDE SEQUENCE [LARGE SCALE GENOMIC DNA]</scope>
</reference>
<evidence type="ECO:0000256" key="5">
    <source>
        <dbReference type="ARBA" id="ARBA00023014"/>
    </source>
</evidence>
<protein>
    <submittedName>
        <fullName evidence="8">Uncharacterized protein</fullName>
    </submittedName>
</protein>
<dbReference type="Pfam" id="PF04055">
    <property type="entry name" value="Radical_SAM"/>
    <property type="match status" value="1"/>
</dbReference>
<dbReference type="InterPro" id="IPR006638">
    <property type="entry name" value="Elp3/MiaA/NifB-like_rSAM"/>
</dbReference>
<dbReference type="GO" id="GO:0046872">
    <property type="term" value="F:metal ion binding"/>
    <property type="evidence" value="ECO:0007669"/>
    <property type="project" value="UniProtKB-KW"/>
</dbReference>
<evidence type="ECO:0000256" key="3">
    <source>
        <dbReference type="ARBA" id="ARBA00022723"/>
    </source>
</evidence>
<dbReference type="GO" id="GO:0051539">
    <property type="term" value="F:4 iron, 4 sulfur cluster binding"/>
    <property type="evidence" value="ECO:0007669"/>
    <property type="project" value="UniProtKB-KW"/>
</dbReference>
<accession>A0A2U3QK76</accession>
<dbReference type="SFLD" id="SFLDG01123">
    <property type="entry name" value="methyltransferase_(Class_B)"/>
    <property type="match status" value="1"/>
</dbReference>
<evidence type="ECO:0000259" key="7">
    <source>
        <dbReference type="PROSITE" id="PS51918"/>
    </source>
</evidence>
<dbReference type="PANTHER" id="PTHR43409">
    <property type="entry name" value="ANAEROBIC MAGNESIUM-PROTOPORPHYRIN IX MONOMETHYL ESTER CYCLASE-RELATED"/>
    <property type="match status" value="1"/>
</dbReference>
<dbReference type="PROSITE" id="PS51332">
    <property type="entry name" value="B12_BINDING"/>
    <property type="match status" value="1"/>
</dbReference>
<organism evidence="8 9">
    <name type="scientific">Candidatus Sulfobium mesophilum</name>
    <dbReference type="NCBI Taxonomy" id="2016548"/>
    <lineage>
        <taxon>Bacteria</taxon>
        <taxon>Pseudomonadati</taxon>
        <taxon>Nitrospirota</taxon>
        <taxon>Nitrospiria</taxon>
        <taxon>Nitrospirales</taxon>
        <taxon>Nitrospiraceae</taxon>
        <taxon>Candidatus Sulfobium</taxon>
    </lineage>
</organism>
<dbReference type="InterPro" id="IPR051198">
    <property type="entry name" value="BchE-like"/>
</dbReference>
<dbReference type="GO" id="GO:0005829">
    <property type="term" value="C:cytosol"/>
    <property type="evidence" value="ECO:0007669"/>
    <property type="project" value="TreeGrafter"/>
</dbReference>
<dbReference type="GO" id="GO:0031419">
    <property type="term" value="F:cobalamin binding"/>
    <property type="evidence" value="ECO:0007669"/>
    <property type="project" value="InterPro"/>
</dbReference>
<evidence type="ECO:0000256" key="2">
    <source>
        <dbReference type="ARBA" id="ARBA00022691"/>
    </source>
</evidence>
<dbReference type="Pfam" id="PF02310">
    <property type="entry name" value="B12-binding"/>
    <property type="match status" value="1"/>
</dbReference>
<comment type="cofactor">
    <cofactor evidence="1">
        <name>[4Fe-4S] cluster</name>
        <dbReference type="ChEBI" id="CHEBI:49883"/>
    </cofactor>
</comment>
<dbReference type="SFLD" id="SFLDG01082">
    <property type="entry name" value="B12-binding_domain_containing"/>
    <property type="match status" value="1"/>
</dbReference>
<evidence type="ECO:0000313" key="9">
    <source>
        <dbReference type="Proteomes" id="UP000245125"/>
    </source>
</evidence>
<dbReference type="InterPro" id="IPR058240">
    <property type="entry name" value="rSAM_sf"/>
</dbReference>
<dbReference type="SFLD" id="SFLDS00029">
    <property type="entry name" value="Radical_SAM"/>
    <property type="match status" value="1"/>
</dbReference>
<name>A0A2U3QK76_9BACT</name>
<keyword evidence="5" id="KW-0411">Iron-sulfur</keyword>
<dbReference type="SMART" id="SM00729">
    <property type="entry name" value="Elp3"/>
    <property type="match status" value="1"/>
</dbReference>
<gene>
    <name evidence="8" type="ORF">NBG4_710005</name>
</gene>
<feature type="domain" description="B12-binding" evidence="6">
    <location>
        <begin position="1"/>
        <end position="145"/>
    </location>
</feature>
<dbReference type="Gene3D" id="3.30.750.200">
    <property type="match status" value="1"/>
</dbReference>
<feature type="domain" description="Radical SAM core" evidence="7">
    <location>
        <begin position="172"/>
        <end position="381"/>
    </location>
</feature>
<sequence length="418" mass="47323">MRVLLINPNRYKSPPVPPIGLEHVAATVEEGGHVAEILDLCFSESPYEDIDRALISFKPDIVGVTVRNVDTVLYQTNEFFLDDIRDIVSRIKKLRGFKVIVGGSGIAADPEGIVGYLGADYAVVGPAEGCINELLSDISNCEKLTAKIRFRKYRFDLSCPRRTEGIEYTKYFGHGSIAGFDTHKGCSSSCVYCLEANTRVSFKAIPDIIGEIRRLANEGCRRFHLCDSEFNEDLDFSLDFCQALKQQGLGIDWALYMKPANYNKKLFRLMKESGVSLITLTVDSWKKCPLYWSDIERIVFLAKGSGIRIVVDFLCGFPYEGEETLLFYLDLFRRVQPDSVGINTYIRLYRKLQITDIIMRDEKLRGNIIGLVEDGQMIKPVFYNQISEERLWELIAGESIFRIEGLDKGVNYSRSSGL</sequence>
<dbReference type="PROSITE" id="PS51918">
    <property type="entry name" value="RADICAL_SAM"/>
    <property type="match status" value="1"/>
</dbReference>
<keyword evidence="2" id="KW-0949">S-adenosyl-L-methionine</keyword>
<proteinExistence type="predicted"/>
<evidence type="ECO:0000313" key="8">
    <source>
        <dbReference type="EMBL" id="SPQ01798.1"/>
    </source>
</evidence>
<dbReference type="PANTHER" id="PTHR43409:SF16">
    <property type="entry name" value="SLR0320 PROTEIN"/>
    <property type="match status" value="1"/>
</dbReference>
<dbReference type="InterPro" id="IPR006158">
    <property type="entry name" value="Cobalamin-bd"/>
</dbReference>
<evidence type="ECO:0000256" key="4">
    <source>
        <dbReference type="ARBA" id="ARBA00023004"/>
    </source>
</evidence>
<keyword evidence="9" id="KW-1185">Reference proteome</keyword>
<dbReference type="SUPFAM" id="SSF102114">
    <property type="entry name" value="Radical SAM enzymes"/>
    <property type="match status" value="1"/>
</dbReference>
<keyword evidence="4" id="KW-0408">Iron</keyword>
<dbReference type="Gene3D" id="3.30.750.210">
    <property type="match status" value="1"/>
</dbReference>
<dbReference type="OrthoDB" id="9801424at2"/>
<keyword evidence="3" id="KW-0479">Metal-binding</keyword>
<dbReference type="InterPro" id="IPR007197">
    <property type="entry name" value="rSAM"/>
</dbReference>
<dbReference type="InterPro" id="IPR034466">
    <property type="entry name" value="Methyltransferase_Class_B"/>
</dbReference>
<evidence type="ECO:0000256" key="1">
    <source>
        <dbReference type="ARBA" id="ARBA00001966"/>
    </source>
</evidence>
<dbReference type="Gene3D" id="3.40.50.280">
    <property type="entry name" value="Cobalamin-binding domain"/>
    <property type="match status" value="1"/>
</dbReference>
<dbReference type="Proteomes" id="UP000245125">
    <property type="component" value="Unassembled WGS sequence"/>
</dbReference>
<dbReference type="AlphaFoldDB" id="A0A2U3QK76"/>
<evidence type="ECO:0000259" key="6">
    <source>
        <dbReference type="PROSITE" id="PS51332"/>
    </source>
</evidence>